<keyword evidence="1" id="KW-0472">Membrane</keyword>
<dbReference type="STRING" id="1123397.SAMN05660831_02464"/>
<feature type="transmembrane region" description="Helical" evidence="1">
    <location>
        <begin position="31"/>
        <end position="49"/>
    </location>
</feature>
<sequence>MGLRRQKDSVTRGSGGMTVAPSPFNAVKRDLGLILILLPLAWLVIHRVVTGAEAQAGWLAAFSLLAALWVLGRAWWVRRREREGG</sequence>
<keyword evidence="3" id="KW-1185">Reference proteome</keyword>
<evidence type="ECO:0000256" key="1">
    <source>
        <dbReference type="SAM" id="Phobius"/>
    </source>
</evidence>
<keyword evidence="1" id="KW-1133">Transmembrane helix</keyword>
<feature type="transmembrane region" description="Helical" evidence="1">
    <location>
        <begin position="55"/>
        <end position="76"/>
    </location>
</feature>
<keyword evidence="1" id="KW-0812">Transmembrane</keyword>
<name>A0A1I1VS85_9GAMM</name>
<evidence type="ECO:0000313" key="2">
    <source>
        <dbReference type="EMBL" id="SFD85771.1"/>
    </source>
</evidence>
<protein>
    <submittedName>
        <fullName evidence="2">Uncharacterized protein</fullName>
    </submittedName>
</protein>
<dbReference type="EMBL" id="FOMJ01000010">
    <property type="protein sequence ID" value="SFD85771.1"/>
    <property type="molecule type" value="Genomic_DNA"/>
</dbReference>
<dbReference type="Proteomes" id="UP000198611">
    <property type="component" value="Unassembled WGS sequence"/>
</dbReference>
<reference evidence="2 3" key="1">
    <citation type="submission" date="2016-10" db="EMBL/GenBank/DDBJ databases">
        <authorList>
            <person name="de Groot N.N."/>
        </authorList>
    </citation>
    <scope>NUCLEOTIDE SEQUENCE [LARGE SCALE GENOMIC DNA]</scope>
    <source>
        <strain evidence="2 3">HL3</strain>
    </source>
</reference>
<proteinExistence type="predicted"/>
<accession>A0A1I1VS85</accession>
<evidence type="ECO:0000313" key="3">
    <source>
        <dbReference type="Proteomes" id="UP000198611"/>
    </source>
</evidence>
<gene>
    <name evidence="2" type="ORF">SAMN05660831_02464</name>
</gene>
<organism evidence="2 3">
    <name type="scientific">Thiohalospira halophila DSM 15071</name>
    <dbReference type="NCBI Taxonomy" id="1123397"/>
    <lineage>
        <taxon>Bacteria</taxon>
        <taxon>Pseudomonadati</taxon>
        <taxon>Pseudomonadota</taxon>
        <taxon>Gammaproteobacteria</taxon>
        <taxon>Thiohalospirales</taxon>
        <taxon>Thiohalospiraceae</taxon>
        <taxon>Thiohalospira</taxon>
    </lineage>
</organism>
<dbReference type="AlphaFoldDB" id="A0A1I1VS85"/>